<keyword evidence="6" id="KW-1185">Reference proteome</keyword>
<proteinExistence type="predicted"/>
<reference evidence="5 6" key="1">
    <citation type="submission" date="2023-01" db="EMBL/GenBank/DDBJ databases">
        <title>Analysis of 21 Apiospora genomes using comparative genomics revels a genus with tremendous synthesis potential of carbohydrate active enzymes and secondary metabolites.</title>
        <authorList>
            <person name="Sorensen T."/>
        </authorList>
    </citation>
    <scope>NUCLEOTIDE SEQUENCE [LARGE SCALE GENOMIC DNA]</scope>
    <source>
        <strain evidence="5 6">CBS 24483</strain>
    </source>
</reference>
<organism evidence="5 6">
    <name type="scientific">Apiospora aurea</name>
    <dbReference type="NCBI Taxonomy" id="335848"/>
    <lineage>
        <taxon>Eukaryota</taxon>
        <taxon>Fungi</taxon>
        <taxon>Dikarya</taxon>
        <taxon>Ascomycota</taxon>
        <taxon>Pezizomycotina</taxon>
        <taxon>Sordariomycetes</taxon>
        <taxon>Xylariomycetidae</taxon>
        <taxon>Amphisphaeriales</taxon>
        <taxon>Apiosporaceae</taxon>
        <taxon>Apiospora</taxon>
    </lineage>
</organism>
<dbReference type="GeneID" id="92083987"/>
<dbReference type="Pfam" id="PF01124">
    <property type="entry name" value="MAPEG"/>
    <property type="match status" value="1"/>
</dbReference>
<keyword evidence="4" id="KW-0472">Membrane</keyword>
<evidence type="ECO:0000256" key="4">
    <source>
        <dbReference type="ARBA" id="ARBA00023136"/>
    </source>
</evidence>
<comment type="caution">
    <text evidence="5">The sequence shown here is derived from an EMBL/GenBank/DDBJ whole genome shotgun (WGS) entry which is preliminary data.</text>
</comment>
<dbReference type="Gene3D" id="1.20.120.550">
    <property type="entry name" value="Membrane associated eicosanoid/glutathione metabolism-like domain"/>
    <property type="match status" value="1"/>
</dbReference>
<dbReference type="InterPro" id="IPR023352">
    <property type="entry name" value="MAPEG-like_dom_sf"/>
</dbReference>
<dbReference type="SUPFAM" id="SSF161084">
    <property type="entry name" value="MAPEG domain-like"/>
    <property type="match status" value="1"/>
</dbReference>
<evidence type="ECO:0000256" key="3">
    <source>
        <dbReference type="ARBA" id="ARBA00022989"/>
    </source>
</evidence>
<dbReference type="RefSeq" id="XP_066693163.1">
    <property type="nucleotide sequence ID" value="XM_066850925.1"/>
</dbReference>
<accession>A0ABR1PTQ7</accession>
<dbReference type="Proteomes" id="UP001391051">
    <property type="component" value="Unassembled WGS sequence"/>
</dbReference>
<evidence type="ECO:0000256" key="1">
    <source>
        <dbReference type="ARBA" id="ARBA00004370"/>
    </source>
</evidence>
<dbReference type="EMBL" id="JAQQWE010000010">
    <property type="protein sequence ID" value="KAK7937835.1"/>
    <property type="molecule type" value="Genomic_DNA"/>
</dbReference>
<protein>
    <submittedName>
        <fullName evidence="5">Uncharacterized protein</fullName>
    </submittedName>
</protein>
<dbReference type="InterPro" id="IPR001129">
    <property type="entry name" value="Membr-assoc_MAPEG"/>
</dbReference>
<keyword evidence="3" id="KW-1133">Transmembrane helix</keyword>
<gene>
    <name evidence="5" type="ORF">PG986_014703</name>
</gene>
<comment type="subcellular location">
    <subcellularLocation>
        <location evidence="1">Membrane</location>
    </subcellularLocation>
</comment>
<evidence type="ECO:0000313" key="6">
    <source>
        <dbReference type="Proteomes" id="UP001391051"/>
    </source>
</evidence>
<name>A0ABR1PTQ7_9PEZI</name>
<sequence length="227" mass="23214">MPGKQTAEVQGAKSNAAINNGIRNPKGIRKGIISLAFLGLIPVTDYLARTGPLQWLLRQTVALVPGCAAASDITRGRMIPALSALYLFATYGASGALSLAGQAMARPTGSGSGAGAGADADAAADAASHPRRHVHELEGVPLRLRSAHYGLLENLAAYGLAAALAQTVSPADPHLVGLLGLHVVGKVFVYYPAYLADVPALRGLSHILATAAVINVCWRLATAAVAA</sequence>
<dbReference type="PANTHER" id="PTHR35371">
    <property type="entry name" value="INNER MEMBRANE PROTEIN"/>
    <property type="match status" value="1"/>
</dbReference>
<keyword evidence="2" id="KW-0812">Transmembrane</keyword>
<dbReference type="PANTHER" id="PTHR35371:SF1">
    <property type="entry name" value="BLR7753 PROTEIN"/>
    <property type="match status" value="1"/>
</dbReference>
<evidence type="ECO:0000256" key="2">
    <source>
        <dbReference type="ARBA" id="ARBA00022692"/>
    </source>
</evidence>
<evidence type="ECO:0000313" key="5">
    <source>
        <dbReference type="EMBL" id="KAK7937835.1"/>
    </source>
</evidence>